<reference evidence="1" key="1">
    <citation type="submission" date="2020-01" db="EMBL/GenBank/DDBJ databases">
        <title>Genome sequence of Kobresia littledalei, the first chromosome-level genome in the family Cyperaceae.</title>
        <authorList>
            <person name="Qu G."/>
        </authorList>
    </citation>
    <scope>NUCLEOTIDE SEQUENCE</scope>
    <source>
        <strain evidence="1">C.B.Clarke</strain>
        <tissue evidence="1">Leaf</tissue>
    </source>
</reference>
<proteinExistence type="predicted"/>
<organism evidence="1 2">
    <name type="scientific">Carex littledalei</name>
    <dbReference type="NCBI Taxonomy" id="544730"/>
    <lineage>
        <taxon>Eukaryota</taxon>
        <taxon>Viridiplantae</taxon>
        <taxon>Streptophyta</taxon>
        <taxon>Embryophyta</taxon>
        <taxon>Tracheophyta</taxon>
        <taxon>Spermatophyta</taxon>
        <taxon>Magnoliopsida</taxon>
        <taxon>Liliopsida</taxon>
        <taxon>Poales</taxon>
        <taxon>Cyperaceae</taxon>
        <taxon>Cyperoideae</taxon>
        <taxon>Cariceae</taxon>
        <taxon>Carex</taxon>
        <taxon>Carex subgen. Euthyceras</taxon>
    </lineage>
</organism>
<protein>
    <submittedName>
        <fullName evidence="1">Uncharacterized protein</fullName>
    </submittedName>
</protein>
<gene>
    <name evidence="1" type="ORF">FCM35_KLT14557</name>
</gene>
<sequence length="86" mass="9428">MLFLRRNFIRPIPSSLSFSFFSTFAVSSDSSMGKSTNSNPGVGADANPLKDQAYLDAVIDKRVKMFQAIQSEQIAERAKIGGEPIK</sequence>
<keyword evidence="2" id="KW-1185">Reference proteome</keyword>
<accession>A0A833QMI8</accession>
<dbReference type="AlphaFoldDB" id="A0A833QMI8"/>
<name>A0A833QMI8_9POAL</name>
<dbReference type="OrthoDB" id="5423599at2759"/>
<comment type="caution">
    <text evidence="1">The sequence shown here is derived from an EMBL/GenBank/DDBJ whole genome shotgun (WGS) entry which is preliminary data.</text>
</comment>
<evidence type="ECO:0000313" key="1">
    <source>
        <dbReference type="EMBL" id="KAF3321304.1"/>
    </source>
</evidence>
<dbReference type="EMBL" id="SWLB01000027">
    <property type="protein sequence ID" value="KAF3321304.1"/>
    <property type="molecule type" value="Genomic_DNA"/>
</dbReference>
<dbReference type="Proteomes" id="UP000623129">
    <property type="component" value="Unassembled WGS sequence"/>
</dbReference>
<evidence type="ECO:0000313" key="2">
    <source>
        <dbReference type="Proteomes" id="UP000623129"/>
    </source>
</evidence>